<evidence type="ECO:0000313" key="2">
    <source>
        <dbReference type="Proteomes" id="UP001198220"/>
    </source>
</evidence>
<reference evidence="1 2" key="1">
    <citation type="submission" date="2021-10" db="EMBL/GenBank/DDBJ databases">
        <title>Anaerobic single-cell dispensing facilitates the cultivation of human gut bacteria.</title>
        <authorList>
            <person name="Afrizal A."/>
        </authorList>
    </citation>
    <scope>NUCLEOTIDE SEQUENCE [LARGE SCALE GENOMIC DNA]</scope>
    <source>
        <strain evidence="1 2">CLA-AA-H276</strain>
    </source>
</reference>
<gene>
    <name evidence="1" type="ORF">LKD36_02280</name>
</gene>
<protein>
    <submittedName>
        <fullName evidence="1">Uncharacterized protein</fullName>
    </submittedName>
</protein>
<proteinExistence type="predicted"/>
<dbReference type="Proteomes" id="UP001198220">
    <property type="component" value="Unassembled WGS sequence"/>
</dbReference>
<name>A0AAE3D9R3_9FIRM</name>
<dbReference type="RefSeq" id="WP_308458494.1">
    <property type="nucleotide sequence ID" value="NZ_JAJEPS010000001.1"/>
</dbReference>
<evidence type="ECO:0000313" key="1">
    <source>
        <dbReference type="EMBL" id="MCC2125002.1"/>
    </source>
</evidence>
<dbReference type="AlphaFoldDB" id="A0AAE3D9R3"/>
<dbReference type="EMBL" id="JAJEPS010000001">
    <property type="protein sequence ID" value="MCC2125002.1"/>
    <property type="molecule type" value="Genomic_DNA"/>
</dbReference>
<accession>A0AAE3D9R3</accession>
<comment type="caution">
    <text evidence="1">The sequence shown here is derived from an EMBL/GenBank/DDBJ whole genome shotgun (WGS) entry which is preliminary data.</text>
</comment>
<organism evidence="1 2">
    <name type="scientific">Hominiventricola filiformis</name>
    <dbReference type="NCBI Taxonomy" id="2885352"/>
    <lineage>
        <taxon>Bacteria</taxon>
        <taxon>Bacillati</taxon>
        <taxon>Bacillota</taxon>
        <taxon>Clostridia</taxon>
        <taxon>Lachnospirales</taxon>
        <taxon>Lachnospiraceae</taxon>
        <taxon>Hominiventricola</taxon>
    </lineage>
</organism>
<sequence length="107" mass="12691">MENEIRLGDIMDKLTPSDRVVIYNAARQVVYRGYAANAAHGTLNPQRRIKKMGLGMETYRATEQMWDWEKTDSLPEQVPVEQFTQYRVEDLQHILYIRIELKSEFER</sequence>
<keyword evidence="2" id="KW-1185">Reference proteome</keyword>